<evidence type="ECO:0000313" key="3">
    <source>
        <dbReference type="Proteomes" id="UP000576792"/>
    </source>
</evidence>
<gene>
    <name evidence="2" type="ORF">BKA07_001329</name>
</gene>
<keyword evidence="3" id="KW-1185">Reference proteome</keyword>
<dbReference type="AlphaFoldDB" id="A0A846RQQ3"/>
<sequence length="437" mass="49204">MILSDYLDLYMSARKKDKGWILDEIVVMTGWSRDHVRRLLARLARDSAPERASTQASAQAQVSERASAQVSERAPEQDSRQVSDQASESASIRTSTDSRTSRPQPQQRDCKYSEAARAILERVWDWSGRQSGKYLAAAMLLLLDAVERHGTLTAGRDGYGPRVREELLSVSPASIDRYLRSARSCDFATRNVSTRRSHAPSAEFLDFAGGENETEPGFFMVDTVAHPGSSLDGDYVFTLNATCIHTGWVFTRSIADNAAHRVADMLEWSLDEITGIPFWVNAVELSNACEGVHEVVGAWARELDIHYSRIVKDHQRDRLPEASKHQHLVHEYGFVNRYATAEALEVLNQLWRAVNDRLNFFTPTRKPLAWVRDSSGHRKRIYDEPATPLDRLSQAGVMSPVQEAELITYRDSLDPARLTGDIGRWQQRLKELAPPLG</sequence>
<feature type="compositionally biased region" description="Low complexity" evidence="1">
    <location>
        <begin position="89"/>
        <end position="102"/>
    </location>
</feature>
<dbReference type="EMBL" id="JAATJN010000001">
    <property type="protein sequence ID" value="NJC56294.1"/>
    <property type="molecule type" value="Genomic_DNA"/>
</dbReference>
<dbReference type="Proteomes" id="UP000576792">
    <property type="component" value="Unassembled WGS sequence"/>
</dbReference>
<comment type="caution">
    <text evidence="2">The sequence shown here is derived from an EMBL/GenBank/DDBJ whole genome shotgun (WGS) entry which is preliminary data.</text>
</comment>
<reference evidence="2 3" key="1">
    <citation type="submission" date="2020-03" db="EMBL/GenBank/DDBJ databases">
        <title>Sequencing the genomes of 1000 actinobacteria strains.</title>
        <authorList>
            <person name="Klenk H.-P."/>
        </authorList>
    </citation>
    <scope>NUCLEOTIDE SEQUENCE [LARGE SCALE GENOMIC DNA]</scope>
    <source>
        <strain evidence="2 3">DSM 18964</strain>
    </source>
</reference>
<proteinExistence type="predicted"/>
<evidence type="ECO:0008006" key="4">
    <source>
        <dbReference type="Google" id="ProtNLM"/>
    </source>
</evidence>
<dbReference type="RefSeq" id="WP_167950189.1">
    <property type="nucleotide sequence ID" value="NZ_BAAAPQ010000026.1"/>
</dbReference>
<organism evidence="2 3">
    <name type="scientific">Brevibacterium marinum</name>
    <dbReference type="NCBI Taxonomy" id="418643"/>
    <lineage>
        <taxon>Bacteria</taxon>
        <taxon>Bacillati</taxon>
        <taxon>Actinomycetota</taxon>
        <taxon>Actinomycetes</taxon>
        <taxon>Micrococcales</taxon>
        <taxon>Brevibacteriaceae</taxon>
        <taxon>Brevibacterium</taxon>
    </lineage>
</organism>
<feature type="region of interest" description="Disordered" evidence="1">
    <location>
        <begin position="47"/>
        <end position="111"/>
    </location>
</feature>
<feature type="compositionally biased region" description="Low complexity" evidence="1">
    <location>
        <begin position="52"/>
        <end position="63"/>
    </location>
</feature>
<accession>A0A846RQQ3</accession>
<name>A0A846RQQ3_9MICO</name>
<evidence type="ECO:0000256" key="1">
    <source>
        <dbReference type="SAM" id="MobiDB-lite"/>
    </source>
</evidence>
<protein>
    <recommendedName>
        <fullName evidence="4">Integrase catalytic domain-containing protein</fullName>
    </recommendedName>
</protein>
<evidence type="ECO:0000313" key="2">
    <source>
        <dbReference type="EMBL" id="NJC56294.1"/>
    </source>
</evidence>